<dbReference type="OrthoDB" id="5500342at2"/>
<evidence type="ECO:0000313" key="1">
    <source>
        <dbReference type="EMBL" id="SIN85881.1"/>
    </source>
</evidence>
<reference evidence="2" key="1">
    <citation type="submission" date="2016-11" db="EMBL/GenBank/DDBJ databases">
        <authorList>
            <person name="Varghese N."/>
            <person name="Submissions S."/>
        </authorList>
    </citation>
    <scope>NUCLEOTIDE SEQUENCE [LARGE SCALE GENOMIC DNA]</scope>
    <source>
        <strain evidence="2">DSM 29440</strain>
    </source>
</reference>
<proteinExistence type="predicted"/>
<accession>A0A1N6ESF5</accession>
<dbReference type="Pfam" id="PF19648">
    <property type="entry name" value="DUF6151"/>
    <property type="match status" value="1"/>
</dbReference>
<dbReference type="Gene3D" id="3.90.1590.10">
    <property type="entry name" value="glutathione-dependent formaldehyde- activating enzyme (gfa)"/>
    <property type="match status" value="1"/>
</dbReference>
<evidence type="ECO:0008006" key="3">
    <source>
        <dbReference type="Google" id="ProtNLM"/>
    </source>
</evidence>
<gene>
    <name evidence="1" type="ORF">SAMN05444002_1053</name>
</gene>
<keyword evidence="2" id="KW-1185">Reference proteome</keyword>
<dbReference type="InterPro" id="IPR011057">
    <property type="entry name" value="Mss4-like_sf"/>
</dbReference>
<sequence length="195" mass="20640">MDPIPLTCDCGKVQLHIAARSRPPQGNRVICHCNACRAFARVLGRADILDAGDGTEILQVRCDRLAIARGAEHIAALRLSPKGLARWYAACCTTPLGNTGPGPKYPFFGAITHTIADKDRLGPLKARVNIPKGKVLPEGLPPAQGSTFAAVAVMGRIILGGWLKGAQKHHPLFPGGEPLAEPCVITLEEKAAAYA</sequence>
<dbReference type="InterPro" id="IPR046149">
    <property type="entry name" value="DUF6151"/>
</dbReference>
<name>A0A1N6ESF5_9RHOB</name>
<dbReference type="STRING" id="1217970.SAMN05444002_1053"/>
<dbReference type="RefSeq" id="WP_074255163.1">
    <property type="nucleotide sequence ID" value="NZ_FSRL01000001.1"/>
</dbReference>
<organism evidence="1 2">
    <name type="scientific">Vannielia litorea</name>
    <dbReference type="NCBI Taxonomy" id="1217970"/>
    <lineage>
        <taxon>Bacteria</taxon>
        <taxon>Pseudomonadati</taxon>
        <taxon>Pseudomonadota</taxon>
        <taxon>Alphaproteobacteria</taxon>
        <taxon>Rhodobacterales</taxon>
        <taxon>Paracoccaceae</taxon>
        <taxon>Vannielia</taxon>
    </lineage>
</organism>
<protein>
    <recommendedName>
        <fullName evidence="3">CENP-V/GFA domain-containing protein</fullName>
    </recommendedName>
</protein>
<dbReference type="AlphaFoldDB" id="A0A1N6ESF5"/>
<dbReference type="SUPFAM" id="SSF51316">
    <property type="entry name" value="Mss4-like"/>
    <property type="match status" value="1"/>
</dbReference>
<dbReference type="EMBL" id="FSRL01000001">
    <property type="protein sequence ID" value="SIN85881.1"/>
    <property type="molecule type" value="Genomic_DNA"/>
</dbReference>
<dbReference type="Proteomes" id="UP000184932">
    <property type="component" value="Unassembled WGS sequence"/>
</dbReference>
<evidence type="ECO:0000313" key="2">
    <source>
        <dbReference type="Proteomes" id="UP000184932"/>
    </source>
</evidence>